<sequence length="168" mass="18941">MITTPNLILSPVTHCDLDIYSQILSSDELTKFLPKGRAYTNSEIQLHVTNRIKHWEHGFGSYVITLKNEPKTKIGYAGVECCENSEFSDIRYAIAPSYQGKGYVFEAAYAVLEQTFRVGKHSKIYGVALKDNLPSIAIIKKLGMTLEPTVRLYGNVDNLETYALEKFI</sequence>
<dbReference type="RefSeq" id="WP_055467287.1">
    <property type="nucleotide sequence ID" value="NZ_LKHS01000047.1"/>
</dbReference>
<dbReference type="InParanoid" id="A0A0Q2QU20"/>
<dbReference type="InterPro" id="IPR016181">
    <property type="entry name" value="Acyl_CoA_acyltransferase"/>
</dbReference>
<feature type="domain" description="N-acetyltransferase" evidence="1">
    <location>
        <begin position="7"/>
        <end position="168"/>
    </location>
</feature>
<dbReference type="SUPFAM" id="SSF55729">
    <property type="entry name" value="Acyl-CoA N-acyltransferases (Nat)"/>
    <property type="match status" value="1"/>
</dbReference>
<keyword evidence="3" id="KW-1185">Reference proteome</keyword>
<evidence type="ECO:0000313" key="2">
    <source>
        <dbReference type="EMBL" id="KQH83517.1"/>
    </source>
</evidence>
<dbReference type="EMBL" id="LKHS01000047">
    <property type="protein sequence ID" value="KQH83517.1"/>
    <property type="molecule type" value="Genomic_DNA"/>
</dbReference>
<organism evidence="2 3">
    <name type="scientific">Vibrio furnissii</name>
    <dbReference type="NCBI Taxonomy" id="29494"/>
    <lineage>
        <taxon>Bacteria</taxon>
        <taxon>Pseudomonadati</taxon>
        <taxon>Pseudomonadota</taxon>
        <taxon>Gammaproteobacteria</taxon>
        <taxon>Vibrionales</taxon>
        <taxon>Vibrionaceae</taxon>
        <taxon>Vibrio</taxon>
    </lineage>
</organism>
<dbReference type="PANTHER" id="PTHR43792">
    <property type="entry name" value="GNAT FAMILY, PUTATIVE (AFU_ORTHOLOGUE AFUA_3G00765)-RELATED-RELATED"/>
    <property type="match status" value="1"/>
</dbReference>
<keyword evidence="2" id="KW-0808">Transferase</keyword>
<dbReference type="Pfam" id="PF13302">
    <property type="entry name" value="Acetyltransf_3"/>
    <property type="match status" value="1"/>
</dbReference>
<protein>
    <submittedName>
        <fullName evidence="2">Acetyltransferase</fullName>
    </submittedName>
</protein>
<dbReference type="AlphaFoldDB" id="A0A0Q2QU20"/>
<comment type="caution">
    <text evidence="2">The sequence shown here is derived from an EMBL/GenBank/DDBJ whole genome shotgun (WGS) entry which is preliminary data.</text>
</comment>
<evidence type="ECO:0000259" key="1">
    <source>
        <dbReference type="PROSITE" id="PS51186"/>
    </source>
</evidence>
<gene>
    <name evidence="2" type="ORF">AMR76_22465</name>
</gene>
<dbReference type="GO" id="GO:0016747">
    <property type="term" value="F:acyltransferase activity, transferring groups other than amino-acyl groups"/>
    <property type="evidence" value="ECO:0007669"/>
    <property type="project" value="InterPro"/>
</dbReference>
<dbReference type="Proteomes" id="UP000051221">
    <property type="component" value="Unassembled WGS sequence"/>
</dbReference>
<proteinExistence type="predicted"/>
<dbReference type="Gene3D" id="3.40.630.30">
    <property type="match status" value="1"/>
</dbReference>
<reference evidence="2 3" key="1">
    <citation type="submission" date="2015-08" db="EMBL/GenBank/DDBJ databases">
        <title>Antibacterial properties of a collection of Vibrionaceae strains.</title>
        <authorList>
            <person name="Giubergia S."/>
        </authorList>
    </citation>
    <scope>NUCLEOTIDE SEQUENCE [LARGE SCALE GENOMIC DNA]</scope>
    <source>
        <strain evidence="2 3">S0821</strain>
    </source>
</reference>
<name>A0A0Q2QU20_VIBFU</name>
<dbReference type="InterPro" id="IPR000182">
    <property type="entry name" value="GNAT_dom"/>
</dbReference>
<evidence type="ECO:0000313" key="3">
    <source>
        <dbReference type="Proteomes" id="UP000051221"/>
    </source>
</evidence>
<dbReference type="InterPro" id="IPR051531">
    <property type="entry name" value="N-acetyltransferase"/>
</dbReference>
<dbReference type="PROSITE" id="PS51186">
    <property type="entry name" value="GNAT"/>
    <property type="match status" value="1"/>
</dbReference>
<accession>A0A0Q2QU20</accession>
<dbReference type="PANTHER" id="PTHR43792:SF1">
    <property type="entry name" value="N-ACETYLTRANSFERASE DOMAIN-CONTAINING PROTEIN"/>
    <property type="match status" value="1"/>
</dbReference>